<dbReference type="AlphaFoldDB" id="X0URK6"/>
<gene>
    <name evidence="1" type="ORF">S01H1_22701</name>
</gene>
<reference evidence="1" key="1">
    <citation type="journal article" date="2014" name="Front. Microbiol.">
        <title>High frequency of phylogenetically diverse reductive dehalogenase-homologous genes in deep subseafloor sedimentary metagenomes.</title>
        <authorList>
            <person name="Kawai M."/>
            <person name="Futagami T."/>
            <person name="Toyoda A."/>
            <person name="Takaki Y."/>
            <person name="Nishi S."/>
            <person name="Hori S."/>
            <person name="Arai W."/>
            <person name="Tsubouchi T."/>
            <person name="Morono Y."/>
            <person name="Uchiyama I."/>
            <person name="Ito T."/>
            <person name="Fujiyama A."/>
            <person name="Inagaki F."/>
            <person name="Takami H."/>
        </authorList>
    </citation>
    <scope>NUCLEOTIDE SEQUENCE</scope>
    <source>
        <strain evidence="1">Expedition CK06-06</strain>
    </source>
</reference>
<organism evidence="1">
    <name type="scientific">marine sediment metagenome</name>
    <dbReference type="NCBI Taxonomy" id="412755"/>
    <lineage>
        <taxon>unclassified sequences</taxon>
        <taxon>metagenomes</taxon>
        <taxon>ecological metagenomes</taxon>
    </lineage>
</organism>
<evidence type="ECO:0008006" key="2">
    <source>
        <dbReference type="Google" id="ProtNLM"/>
    </source>
</evidence>
<evidence type="ECO:0000313" key="1">
    <source>
        <dbReference type="EMBL" id="GAF91110.1"/>
    </source>
</evidence>
<feature type="non-terminal residue" evidence="1">
    <location>
        <position position="1"/>
    </location>
</feature>
<name>X0URK6_9ZZZZ</name>
<accession>X0URK6</accession>
<proteinExistence type="predicted"/>
<dbReference type="InterPro" id="IPR027417">
    <property type="entry name" value="P-loop_NTPase"/>
</dbReference>
<sequence length="116" mass="13045">ARKYYLGVTVISQDVTDFLTSDHGKAVITNSAMRVLFKQSPAAIDLLKKTFYLTEEEKYLLLESNVGEGIFFAGAKHVAIKVVASYQEDQIITTDPRQLLEIEKAKEEFAEAEKQT</sequence>
<comment type="caution">
    <text evidence="1">The sequence shown here is derived from an EMBL/GenBank/DDBJ whole genome shotgun (WGS) entry which is preliminary data.</text>
</comment>
<dbReference type="EMBL" id="BARS01012877">
    <property type="protein sequence ID" value="GAF91110.1"/>
    <property type="molecule type" value="Genomic_DNA"/>
</dbReference>
<protein>
    <recommendedName>
        <fullName evidence="2">TraG P-loop domain-containing protein</fullName>
    </recommendedName>
</protein>
<dbReference type="Gene3D" id="3.40.50.300">
    <property type="entry name" value="P-loop containing nucleotide triphosphate hydrolases"/>
    <property type="match status" value="1"/>
</dbReference>